<gene>
    <name evidence="2" type="ORF">C8D91_2340</name>
</gene>
<dbReference type="EMBL" id="SNZB01000005">
    <property type="protein sequence ID" value="TDR18420.1"/>
    <property type="molecule type" value="Genomic_DNA"/>
</dbReference>
<reference evidence="2 3" key="1">
    <citation type="submission" date="2019-03" db="EMBL/GenBank/DDBJ databases">
        <title>Genomic Encyclopedia of Type Strains, Phase IV (KMG-IV): sequencing the most valuable type-strain genomes for metagenomic binning, comparative biology and taxonomic classification.</title>
        <authorList>
            <person name="Goeker M."/>
        </authorList>
    </citation>
    <scope>NUCLEOTIDE SEQUENCE [LARGE SCALE GENOMIC DNA]</scope>
    <source>
        <strain evidence="2 3">DSM 25488</strain>
    </source>
</reference>
<accession>A0A4R6XKC2</accession>
<name>A0A4R6XKC2_9GAMM</name>
<proteinExistence type="predicted"/>
<protein>
    <submittedName>
        <fullName evidence="2">Uncharacterized protein</fullName>
    </submittedName>
</protein>
<dbReference type="AlphaFoldDB" id="A0A4R6XKC2"/>
<keyword evidence="3" id="KW-1185">Reference proteome</keyword>
<organism evidence="2 3">
    <name type="scientific">Marinicella litoralis</name>
    <dbReference type="NCBI Taxonomy" id="644220"/>
    <lineage>
        <taxon>Bacteria</taxon>
        <taxon>Pseudomonadati</taxon>
        <taxon>Pseudomonadota</taxon>
        <taxon>Gammaproteobacteria</taxon>
        <taxon>Lysobacterales</taxon>
        <taxon>Marinicellaceae</taxon>
        <taxon>Marinicella</taxon>
    </lineage>
</organism>
<comment type="caution">
    <text evidence="2">The sequence shown here is derived from an EMBL/GenBank/DDBJ whole genome shotgun (WGS) entry which is preliminary data.</text>
</comment>
<evidence type="ECO:0000313" key="2">
    <source>
        <dbReference type="EMBL" id="TDR18420.1"/>
    </source>
</evidence>
<feature type="signal peptide" evidence="1">
    <location>
        <begin position="1"/>
        <end position="23"/>
    </location>
</feature>
<keyword evidence="1" id="KW-0732">Signal</keyword>
<dbReference type="Proteomes" id="UP000295724">
    <property type="component" value="Unassembled WGS sequence"/>
</dbReference>
<evidence type="ECO:0000313" key="3">
    <source>
        <dbReference type="Proteomes" id="UP000295724"/>
    </source>
</evidence>
<sequence>MRKNKFKMTGLLLIFALFNQVNAQVMTELVYMEVDQVDTKSKTVVLAGRPYQYKLDIENSSYRFEEDAKTSVSLSQLKMGEKYFFQLMAKGSDVKNKNYTNIIFISKSKPSE</sequence>
<feature type="chain" id="PRO_5020819731" evidence="1">
    <location>
        <begin position="24"/>
        <end position="112"/>
    </location>
</feature>
<dbReference type="RefSeq" id="WP_133566529.1">
    <property type="nucleotide sequence ID" value="NZ_NIHB01000003.1"/>
</dbReference>
<evidence type="ECO:0000256" key="1">
    <source>
        <dbReference type="SAM" id="SignalP"/>
    </source>
</evidence>